<dbReference type="Pfam" id="PF17751">
    <property type="entry name" value="SKICH"/>
    <property type="match status" value="1"/>
</dbReference>
<sequence length="598" mass="69352">MERPTEAAAHDSSTRTFSQVVFTNIPHSYPPSTVVTCHYTLTAGYKPHPRDWVGIFKVGWSTTKDYHTFVWAEHNKDGQQPMTKVAVFKEYYLPKDEVEFYQFCYIDNSGQVRGASTPFSFKTPVEPNMESLPVDDVLYITTQEQVEQSARERAELQEVLDQIREENETLRRELQRQQQEATSLKEQKEQRDQEKVQLVKELDQIKEQNRNLTSRLQLQEQEIEHLKEELVVQQTKQLGIEQQIITEQKKLNEILSVEGASSKNEEKYDRALSKIKQLKQEQGELKGKVDAQSEEISQLNIKLRETERDLSITRDSIHLTQVDLQSSEKDKERLSAELQRLQTLTHNMNEVKRENQELCRRLSQQEMVQSSPDNDLQGRYQTVVSQLQDTQAKLVAEKEEGRNIKTRADFLDRELQAVKEQLDNIALALDQEKRNSSKTELLLLEAREAIQDKESIIEDKEHMIRLVTHEKEELTRENQALTNDIEGLRTLYSNFHDDSQNRQPDAASAAGTTSTSHAPEGQDTPEQTENLYETIDSLTVGEEEQILVCRHCHESFPGITQQELELHELSHRVCPFCTMICDNMEQSVFEDHVYSHEL</sequence>
<feature type="compositionally biased region" description="Low complexity" evidence="3">
    <location>
        <begin position="506"/>
        <end position="518"/>
    </location>
</feature>
<feature type="coiled-coil region" evidence="2">
    <location>
        <begin position="146"/>
        <end position="236"/>
    </location>
</feature>
<dbReference type="RefSeq" id="XP_026207197.1">
    <property type="nucleotide sequence ID" value="XM_026351412.1"/>
</dbReference>
<dbReference type="InParanoid" id="A0A3Q1HYD5"/>
<protein>
    <recommendedName>
        <fullName evidence="4">SKICH domain-containing protein</fullName>
    </recommendedName>
</protein>
<dbReference type="Gene3D" id="2.60.40.2840">
    <property type="match status" value="1"/>
</dbReference>
<feature type="coiled-coil region" evidence="2">
    <location>
        <begin position="261"/>
        <end position="368"/>
    </location>
</feature>
<dbReference type="InterPro" id="IPR041611">
    <property type="entry name" value="SKICH"/>
</dbReference>
<dbReference type="GeneID" id="113156335"/>
<evidence type="ECO:0000313" key="5">
    <source>
        <dbReference type="Ensembl" id="ENSATEP00000012344.1"/>
    </source>
</evidence>
<feature type="domain" description="SKICH" evidence="4">
    <location>
        <begin position="20"/>
        <end position="121"/>
    </location>
</feature>
<keyword evidence="6" id="KW-1185">Reference proteome</keyword>
<evidence type="ECO:0000313" key="6">
    <source>
        <dbReference type="Proteomes" id="UP000265040"/>
    </source>
</evidence>
<evidence type="ECO:0000256" key="1">
    <source>
        <dbReference type="ARBA" id="ARBA00023054"/>
    </source>
</evidence>
<reference evidence="5" key="1">
    <citation type="submission" date="2021-04" db="EMBL/GenBank/DDBJ databases">
        <authorList>
            <consortium name="Wellcome Sanger Institute Data Sharing"/>
        </authorList>
    </citation>
    <scope>NUCLEOTIDE SEQUENCE [LARGE SCALE GENOMIC DNA]</scope>
</reference>
<dbReference type="PANTHER" id="PTHR31915">
    <property type="entry name" value="SKICH DOMAIN-CONTAINING PROTEIN"/>
    <property type="match status" value="1"/>
</dbReference>
<proteinExistence type="predicted"/>
<dbReference type="OrthoDB" id="10015001at2759"/>
<reference evidence="5" key="2">
    <citation type="submission" date="2025-08" db="UniProtKB">
        <authorList>
            <consortium name="Ensembl"/>
        </authorList>
    </citation>
    <scope>IDENTIFICATION</scope>
</reference>
<feature type="coiled-coil region" evidence="2">
    <location>
        <begin position="408"/>
        <end position="491"/>
    </location>
</feature>
<dbReference type="STRING" id="64144.ENSATEP00000012344"/>
<reference evidence="5" key="3">
    <citation type="submission" date="2025-09" db="UniProtKB">
        <authorList>
            <consortium name="Ensembl"/>
        </authorList>
    </citation>
    <scope>IDENTIFICATION</scope>
</reference>
<dbReference type="CDD" id="cd21968">
    <property type="entry name" value="Zn-C2H2_CALCOCO2"/>
    <property type="match status" value="1"/>
</dbReference>
<dbReference type="Ensembl" id="ENSATET00000012540.3">
    <property type="protein sequence ID" value="ENSATEP00000012344.1"/>
    <property type="gene ID" value="ENSATEG00000008617.3"/>
</dbReference>
<dbReference type="GeneTree" id="ENSGT00950000183025"/>
<dbReference type="PANTHER" id="PTHR31915:SF10">
    <property type="entry name" value="CALCIUM-BINDING AND COILED-COIL DOMAIN 2"/>
    <property type="match status" value="1"/>
</dbReference>
<evidence type="ECO:0000256" key="3">
    <source>
        <dbReference type="SAM" id="MobiDB-lite"/>
    </source>
</evidence>
<evidence type="ECO:0000259" key="4">
    <source>
        <dbReference type="Pfam" id="PF17751"/>
    </source>
</evidence>
<dbReference type="InterPro" id="IPR051002">
    <property type="entry name" value="UBA_autophagy_assoc_protein"/>
</dbReference>
<organism evidence="5 6">
    <name type="scientific">Anabas testudineus</name>
    <name type="common">Climbing perch</name>
    <name type="synonym">Anthias testudineus</name>
    <dbReference type="NCBI Taxonomy" id="64144"/>
    <lineage>
        <taxon>Eukaryota</taxon>
        <taxon>Metazoa</taxon>
        <taxon>Chordata</taxon>
        <taxon>Craniata</taxon>
        <taxon>Vertebrata</taxon>
        <taxon>Euteleostomi</taxon>
        <taxon>Actinopterygii</taxon>
        <taxon>Neopterygii</taxon>
        <taxon>Teleostei</taxon>
        <taxon>Neoteleostei</taxon>
        <taxon>Acanthomorphata</taxon>
        <taxon>Anabantaria</taxon>
        <taxon>Anabantiformes</taxon>
        <taxon>Anabantoidei</taxon>
        <taxon>Anabantidae</taxon>
        <taxon>Anabas</taxon>
    </lineage>
</organism>
<gene>
    <name evidence="5" type="primary">CALCOCO2</name>
</gene>
<dbReference type="Proteomes" id="UP000265040">
    <property type="component" value="Chromosome 19"/>
</dbReference>
<feature type="region of interest" description="Disordered" evidence="3">
    <location>
        <begin position="495"/>
        <end position="527"/>
    </location>
</feature>
<accession>A0A3Q1HYD5</accession>
<name>A0A3Q1HYD5_ANATE</name>
<keyword evidence="1 2" id="KW-0175">Coiled coil</keyword>
<dbReference type="OMA" id="PFCFRNP"/>
<dbReference type="AlphaFoldDB" id="A0A3Q1HYD5"/>
<evidence type="ECO:0000256" key="2">
    <source>
        <dbReference type="SAM" id="Coils"/>
    </source>
</evidence>